<protein>
    <submittedName>
        <fullName evidence="6">LysR family transcriptional regulator</fullName>
    </submittedName>
</protein>
<dbReference type="Pfam" id="PF03466">
    <property type="entry name" value="LysR_substrate"/>
    <property type="match status" value="1"/>
</dbReference>
<organism evidence="6 7">
    <name type="scientific">Psychromonas arctica</name>
    <dbReference type="NCBI Taxonomy" id="168275"/>
    <lineage>
        <taxon>Bacteria</taxon>
        <taxon>Pseudomonadati</taxon>
        <taxon>Pseudomonadota</taxon>
        <taxon>Gammaproteobacteria</taxon>
        <taxon>Alteromonadales</taxon>
        <taxon>Psychromonadaceae</taxon>
        <taxon>Psychromonas</taxon>
    </lineage>
</organism>
<dbReference type="EMBL" id="JBAKBA010000040">
    <property type="protein sequence ID" value="MEL0660367.1"/>
    <property type="molecule type" value="Genomic_DNA"/>
</dbReference>
<dbReference type="SUPFAM" id="SSF46785">
    <property type="entry name" value="Winged helix' DNA-binding domain"/>
    <property type="match status" value="1"/>
</dbReference>
<dbReference type="InterPro" id="IPR005119">
    <property type="entry name" value="LysR_subst-bd"/>
</dbReference>
<comment type="similarity">
    <text evidence="1">Belongs to the LysR transcriptional regulatory family.</text>
</comment>
<evidence type="ECO:0000256" key="3">
    <source>
        <dbReference type="ARBA" id="ARBA00023125"/>
    </source>
</evidence>
<evidence type="ECO:0000256" key="2">
    <source>
        <dbReference type="ARBA" id="ARBA00023015"/>
    </source>
</evidence>
<keyword evidence="2" id="KW-0805">Transcription regulation</keyword>
<dbReference type="CDD" id="cd08422">
    <property type="entry name" value="PBP2_CrgA_like"/>
    <property type="match status" value="1"/>
</dbReference>
<evidence type="ECO:0000313" key="7">
    <source>
        <dbReference type="Proteomes" id="UP001366060"/>
    </source>
</evidence>
<dbReference type="InterPro" id="IPR000847">
    <property type="entry name" value="LysR_HTH_N"/>
</dbReference>
<dbReference type="Proteomes" id="UP001366060">
    <property type="component" value="Unassembled WGS sequence"/>
</dbReference>
<evidence type="ECO:0000256" key="1">
    <source>
        <dbReference type="ARBA" id="ARBA00009437"/>
    </source>
</evidence>
<accession>A0ABU9HFL0</accession>
<dbReference type="RefSeq" id="WP_341628827.1">
    <property type="nucleotide sequence ID" value="NZ_JBAKBA010000040.1"/>
</dbReference>
<sequence>MSITNQLMLFIDVVQQGSFAKAAAIHDMDNSSLSKQIKKLESTLGVQLLNRSTRSFSLTSAGEEILVQAHTVVDTLNDIKSTADSYQSQPKGMLRITSGMFFGQQYIQPVINQFLQQYPHVKITLMLDDKRSDIIGDHFDLAFRIGKLNDSNLMVKKIANAHYALIASHDFIAYYGLPTTPEELIALPAIIYGNGDVSLDQIKVSEQPHGELMKTFKIKGNYKVSDVRAMMDAVQAGVGYAIIDLFNLEKPIEEMGLVTLLTDYKLSTMDTGIYALYPHRKQTPLVSEFIKTVQEYIGTPAFWVEHVPNYKEMYK</sequence>
<evidence type="ECO:0000313" key="6">
    <source>
        <dbReference type="EMBL" id="MEL0660367.1"/>
    </source>
</evidence>
<dbReference type="InterPro" id="IPR058163">
    <property type="entry name" value="LysR-type_TF_proteobact-type"/>
</dbReference>
<reference evidence="6 7" key="1">
    <citation type="submission" date="2024-02" db="EMBL/GenBank/DDBJ databases">
        <title>Bacteria isolated from the canopy kelp, Nereocystis luetkeana.</title>
        <authorList>
            <person name="Pfister C.A."/>
            <person name="Younker I.T."/>
            <person name="Light S.H."/>
        </authorList>
    </citation>
    <scope>NUCLEOTIDE SEQUENCE [LARGE SCALE GENOMIC DNA]</scope>
    <source>
        <strain evidence="6 7">TI.2.07</strain>
    </source>
</reference>
<keyword evidence="3" id="KW-0238">DNA-binding</keyword>
<dbReference type="PANTHER" id="PTHR30537:SF14">
    <property type="entry name" value="TRANSCRIPTIONAL REGULATOR LYSR FAMILY"/>
    <property type="match status" value="1"/>
</dbReference>
<name>A0ABU9HFL0_9GAMM</name>
<feature type="domain" description="HTH lysR-type" evidence="5">
    <location>
        <begin position="1"/>
        <end position="59"/>
    </location>
</feature>
<keyword evidence="4" id="KW-0804">Transcription</keyword>
<dbReference type="SUPFAM" id="SSF53850">
    <property type="entry name" value="Periplasmic binding protein-like II"/>
    <property type="match status" value="1"/>
</dbReference>
<evidence type="ECO:0000259" key="5">
    <source>
        <dbReference type="PROSITE" id="PS50931"/>
    </source>
</evidence>
<dbReference type="PANTHER" id="PTHR30537">
    <property type="entry name" value="HTH-TYPE TRANSCRIPTIONAL REGULATOR"/>
    <property type="match status" value="1"/>
</dbReference>
<dbReference type="Pfam" id="PF00126">
    <property type="entry name" value="HTH_1"/>
    <property type="match status" value="1"/>
</dbReference>
<dbReference type="InterPro" id="IPR036390">
    <property type="entry name" value="WH_DNA-bd_sf"/>
</dbReference>
<dbReference type="Gene3D" id="3.40.190.290">
    <property type="match status" value="1"/>
</dbReference>
<dbReference type="InterPro" id="IPR036388">
    <property type="entry name" value="WH-like_DNA-bd_sf"/>
</dbReference>
<comment type="caution">
    <text evidence="6">The sequence shown here is derived from an EMBL/GenBank/DDBJ whole genome shotgun (WGS) entry which is preliminary data.</text>
</comment>
<dbReference type="PROSITE" id="PS50931">
    <property type="entry name" value="HTH_LYSR"/>
    <property type="match status" value="1"/>
</dbReference>
<gene>
    <name evidence="6" type="ORF">V6255_14605</name>
</gene>
<keyword evidence="7" id="KW-1185">Reference proteome</keyword>
<proteinExistence type="inferred from homology"/>
<dbReference type="Gene3D" id="1.10.10.10">
    <property type="entry name" value="Winged helix-like DNA-binding domain superfamily/Winged helix DNA-binding domain"/>
    <property type="match status" value="1"/>
</dbReference>
<evidence type="ECO:0000256" key="4">
    <source>
        <dbReference type="ARBA" id="ARBA00023163"/>
    </source>
</evidence>